<organism evidence="3 4">
    <name type="scientific">Paludisphaera borealis</name>
    <dbReference type="NCBI Taxonomy" id="1387353"/>
    <lineage>
        <taxon>Bacteria</taxon>
        <taxon>Pseudomonadati</taxon>
        <taxon>Planctomycetota</taxon>
        <taxon>Planctomycetia</taxon>
        <taxon>Isosphaerales</taxon>
        <taxon>Isosphaeraceae</taxon>
        <taxon>Paludisphaera</taxon>
    </lineage>
</organism>
<protein>
    <recommendedName>
        <fullName evidence="2">Insertion element IS402-like domain-containing protein</fullName>
    </recommendedName>
</protein>
<evidence type="ECO:0000313" key="4">
    <source>
        <dbReference type="Proteomes" id="UP000186309"/>
    </source>
</evidence>
<dbReference type="AlphaFoldDB" id="A0A1U7CWT0"/>
<dbReference type="InterPro" id="IPR025161">
    <property type="entry name" value="IS402-like_dom"/>
</dbReference>
<proteinExistence type="predicted"/>
<sequence length="145" mass="16091">MRRRHEISDADWDRIKDLLPGLPGGHGGGAQDNRRFVDAVLWIAKTGAPWRDLPERFGNWNSTWRRFDRWCSKGVWARVMTALQDEDLEWLILDSTVIRAHPAAAGSKKSGTAPADTPSRPSAAAEADSGPRSTWRSAGSDSPRD</sequence>
<accession>A0A1U7CWT0</accession>
<dbReference type="InterPro" id="IPR052909">
    <property type="entry name" value="Transposase_6_like"/>
</dbReference>
<feature type="compositionally biased region" description="Polar residues" evidence="1">
    <location>
        <begin position="131"/>
        <end position="145"/>
    </location>
</feature>
<dbReference type="PANTHER" id="PTHR46637">
    <property type="entry name" value="TIS1421-TRANSPOSASE PROTEIN A"/>
    <property type="match status" value="1"/>
</dbReference>
<keyword evidence="4" id="KW-1185">Reference proteome</keyword>
<dbReference type="EMBL" id="CP019082">
    <property type="protein sequence ID" value="APW63381.1"/>
    <property type="molecule type" value="Genomic_DNA"/>
</dbReference>
<feature type="domain" description="Insertion element IS402-like" evidence="2">
    <location>
        <begin position="7"/>
        <end position="80"/>
    </location>
</feature>
<dbReference type="Pfam" id="PF13340">
    <property type="entry name" value="DUF4096"/>
    <property type="match status" value="1"/>
</dbReference>
<reference evidence="4" key="1">
    <citation type="submission" date="2016-12" db="EMBL/GenBank/DDBJ databases">
        <title>Comparative genomics of four Isosphaeraceae planctomycetes: a common pool of plasmids and glycoside hydrolase genes.</title>
        <authorList>
            <person name="Ivanova A."/>
        </authorList>
    </citation>
    <scope>NUCLEOTIDE SEQUENCE [LARGE SCALE GENOMIC DNA]</scope>
    <source>
        <strain evidence="4">PX4</strain>
    </source>
</reference>
<dbReference type="PANTHER" id="PTHR46637:SF1">
    <property type="entry name" value="BLL5188 PROTEIN"/>
    <property type="match status" value="1"/>
</dbReference>
<dbReference type="STRING" id="1387353.BSF38_04947"/>
<evidence type="ECO:0000259" key="2">
    <source>
        <dbReference type="Pfam" id="PF13340"/>
    </source>
</evidence>
<name>A0A1U7CWT0_9BACT</name>
<dbReference type="KEGG" id="pbor:BSF38_04947"/>
<evidence type="ECO:0000256" key="1">
    <source>
        <dbReference type="SAM" id="MobiDB-lite"/>
    </source>
</evidence>
<evidence type="ECO:0000313" key="3">
    <source>
        <dbReference type="EMBL" id="APW63381.1"/>
    </source>
</evidence>
<dbReference type="NCBIfam" id="NF033580">
    <property type="entry name" value="transpos_IS5_3"/>
    <property type="match status" value="1"/>
</dbReference>
<gene>
    <name evidence="3" type="ORF">BSF38_04947</name>
</gene>
<dbReference type="Proteomes" id="UP000186309">
    <property type="component" value="Chromosome"/>
</dbReference>
<feature type="region of interest" description="Disordered" evidence="1">
    <location>
        <begin position="103"/>
        <end position="145"/>
    </location>
</feature>